<keyword evidence="1" id="KW-0812">Transmembrane</keyword>
<dbReference type="EMBL" id="JAENIL010000048">
    <property type="protein sequence ID" value="MBK1879456.1"/>
    <property type="molecule type" value="Genomic_DNA"/>
</dbReference>
<accession>A0A934VN21</accession>
<feature type="transmembrane region" description="Helical" evidence="1">
    <location>
        <begin position="99"/>
        <end position="127"/>
    </location>
</feature>
<evidence type="ECO:0000259" key="2">
    <source>
        <dbReference type="PROSITE" id="PS51468"/>
    </source>
</evidence>
<protein>
    <recommendedName>
        <fullName evidence="2">VIT domain-containing protein</fullName>
    </recommendedName>
</protein>
<reference evidence="3" key="1">
    <citation type="submission" date="2021-01" db="EMBL/GenBank/DDBJ databases">
        <title>Modified the classification status of verrucomicrobia.</title>
        <authorList>
            <person name="Feng X."/>
        </authorList>
    </citation>
    <scope>NUCLEOTIDE SEQUENCE</scope>
    <source>
        <strain evidence="3">KCTC 13126</strain>
    </source>
</reference>
<evidence type="ECO:0000313" key="3">
    <source>
        <dbReference type="EMBL" id="MBK1879456.1"/>
    </source>
</evidence>
<dbReference type="Pfam" id="PF08487">
    <property type="entry name" value="VIT"/>
    <property type="match status" value="1"/>
</dbReference>
<keyword evidence="4" id="KW-1185">Reference proteome</keyword>
<feature type="transmembrane region" description="Helical" evidence="1">
    <location>
        <begin position="133"/>
        <end position="153"/>
    </location>
</feature>
<name>A0A934VN21_9BACT</name>
<dbReference type="Proteomes" id="UP000617628">
    <property type="component" value="Unassembled WGS sequence"/>
</dbReference>
<proteinExistence type="predicted"/>
<dbReference type="AlphaFoldDB" id="A0A934VN21"/>
<organism evidence="3 4">
    <name type="scientific">Pelagicoccus mobilis</name>
    <dbReference type="NCBI Taxonomy" id="415221"/>
    <lineage>
        <taxon>Bacteria</taxon>
        <taxon>Pseudomonadati</taxon>
        <taxon>Verrucomicrobiota</taxon>
        <taxon>Opitutia</taxon>
        <taxon>Puniceicoccales</taxon>
        <taxon>Pelagicoccaceae</taxon>
        <taxon>Pelagicoccus</taxon>
    </lineage>
</organism>
<feature type="transmembrane region" description="Helical" evidence="1">
    <location>
        <begin position="193"/>
        <end position="216"/>
    </location>
</feature>
<dbReference type="PROSITE" id="PS51468">
    <property type="entry name" value="VIT"/>
    <property type="match status" value="1"/>
</dbReference>
<evidence type="ECO:0000256" key="1">
    <source>
        <dbReference type="SAM" id="Phobius"/>
    </source>
</evidence>
<gene>
    <name evidence="3" type="ORF">JIN87_21400</name>
</gene>
<comment type="caution">
    <text evidence="3">The sequence shown here is derived from an EMBL/GenBank/DDBJ whole genome shotgun (WGS) entry which is preliminary data.</text>
</comment>
<keyword evidence="1" id="KW-1133">Transmembrane helix</keyword>
<feature type="transmembrane region" description="Helical" evidence="1">
    <location>
        <begin position="165"/>
        <end position="187"/>
    </location>
</feature>
<sequence>MSKWSDAARSYFEDALGLVGATEGGAELAEDIRIHVETEISERKPGLVTKEIVEGIVVRVLGYDPFVKESPARKESKAPRRSLSEIVEDRKNKNGWTRFYGWTFGVILPVITLIFEIVTGACASAFFDPIPSIGHIVLIALVPAGCAWCLLGIGRGGPLGARKILALGGTIAISLYYTIPLAVFMPFAVIGIIFYGFGFLPLAPLFSMLAAFGLIKRLGKGNPEVPRYWRKAGVGFLLGLLVVIGVESPRYLTTLGLNMAGSADPERAMNGIGFLRTFGSEKTILDSCLPEFRNQSGVLWVGPRNSPEQAREIFYRVTGREYYVDADREAASQGEGSVLGMRSRWDWYRGDQVVGRKIHGVSLQHSRIDGVVEADAAHAYLEWTMEFRNDTPMQQEARALWRLPPGAAVTRVNLWVNGEAREAAFNAKSKVVEAYKRVVTRRRDPLLVTTAGKDHVLAQCFPIPRNGGKMKIRLGMVVPLHLESLDQGSFVLPSLVGENFYASEELGVPVWIDSQTMLSSLSLESPDLADTIRTTVDFSDLNGDPIVVYAERDPELTRFWSENPYSGGITQGTVSLETVVSEDSKLIVVLDTSVALSESLTEVRAALERFGDQISKIVVVDERLGYRVFDSPSDFKWKAEGGKDNAPALEHAFQLAENSATESILWIHGPQPRELSSAEGLLRQLSRRKNTTPVYSLSCGKGMNGVLTTLEKRLDVMSVQRFAKSPGTDLNSFLDSRQSGRGRVVINYQHLDGSEEARGRKVADHATRLWALSEAKRILYSRENKAYERSAKLAAQHQLVTPASGAVVLENERQYKEAGLEPVKEGTTASIPDGVNSVILLVFALGSILAIRRLLPARRDI</sequence>
<keyword evidence="1" id="KW-0472">Membrane</keyword>
<feature type="domain" description="VIT" evidence="2">
    <location>
        <begin position="347"/>
        <end position="478"/>
    </location>
</feature>
<evidence type="ECO:0000313" key="4">
    <source>
        <dbReference type="Proteomes" id="UP000617628"/>
    </source>
</evidence>
<dbReference type="RefSeq" id="WP_200357669.1">
    <property type="nucleotide sequence ID" value="NZ_JAENIL010000048.1"/>
</dbReference>
<dbReference type="InterPro" id="IPR013694">
    <property type="entry name" value="VIT"/>
</dbReference>
<feature type="transmembrane region" description="Helical" evidence="1">
    <location>
        <begin position="228"/>
        <end position="246"/>
    </location>
</feature>